<feature type="compositionally biased region" description="Basic and acidic residues" evidence="1">
    <location>
        <begin position="77"/>
        <end position="93"/>
    </location>
</feature>
<gene>
    <name evidence="2" type="ORF">N7450_005407</name>
</gene>
<organism evidence="2 3">
    <name type="scientific">Penicillium hetheringtonii</name>
    <dbReference type="NCBI Taxonomy" id="911720"/>
    <lineage>
        <taxon>Eukaryota</taxon>
        <taxon>Fungi</taxon>
        <taxon>Dikarya</taxon>
        <taxon>Ascomycota</taxon>
        <taxon>Pezizomycotina</taxon>
        <taxon>Eurotiomycetes</taxon>
        <taxon>Eurotiomycetidae</taxon>
        <taxon>Eurotiales</taxon>
        <taxon>Aspergillaceae</taxon>
        <taxon>Penicillium</taxon>
    </lineage>
</organism>
<evidence type="ECO:0000313" key="2">
    <source>
        <dbReference type="EMBL" id="KAJ5591435.1"/>
    </source>
</evidence>
<name>A0AAD6GWP3_9EURO</name>
<dbReference type="Proteomes" id="UP001216150">
    <property type="component" value="Unassembled WGS sequence"/>
</dbReference>
<comment type="caution">
    <text evidence="2">The sequence shown here is derived from an EMBL/GenBank/DDBJ whole genome shotgun (WGS) entry which is preliminary data.</text>
</comment>
<evidence type="ECO:0000256" key="1">
    <source>
        <dbReference type="SAM" id="MobiDB-lite"/>
    </source>
</evidence>
<feature type="region of interest" description="Disordered" evidence="1">
    <location>
        <begin position="77"/>
        <end position="118"/>
    </location>
</feature>
<feature type="region of interest" description="Disordered" evidence="1">
    <location>
        <begin position="1"/>
        <end position="65"/>
    </location>
</feature>
<feature type="compositionally biased region" description="Basic and acidic residues" evidence="1">
    <location>
        <begin position="30"/>
        <end position="55"/>
    </location>
</feature>
<protein>
    <submittedName>
        <fullName evidence="2">Uncharacterized protein</fullName>
    </submittedName>
</protein>
<proteinExistence type="predicted"/>
<dbReference type="EMBL" id="JAQJAC010000003">
    <property type="protein sequence ID" value="KAJ5591435.1"/>
    <property type="molecule type" value="Genomic_DNA"/>
</dbReference>
<dbReference type="AlphaFoldDB" id="A0AAD6GWP3"/>
<reference evidence="2 3" key="1">
    <citation type="journal article" date="2023" name="IMA Fungus">
        <title>Comparative genomic study of the Penicillium genus elucidates a diverse pangenome and 15 lateral gene transfer events.</title>
        <authorList>
            <person name="Petersen C."/>
            <person name="Sorensen T."/>
            <person name="Nielsen M.R."/>
            <person name="Sondergaard T.E."/>
            <person name="Sorensen J.L."/>
            <person name="Fitzpatrick D.A."/>
            <person name="Frisvad J.C."/>
            <person name="Nielsen K.L."/>
        </authorList>
    </citation>
    <scope>NUCLEOTIDE SEQUENCE [LARGE SCALE GENOMIC DNA]</scope>
    <source>
        <strain evidence="2 3">IBT 29057</strain>
    </source>
</reference>
<evidence type="ECO:0000313" key="3">
    <source>
        <dbReference type="Proteomes" id="UP001216150"/>
    </source>
</evidence>
<sequence>MYALPDLTKDTDPASLENARRNRGILKIGKLLEHMAKRHAETPEHPVPENSKSEEDSFSSDGMIDWDHDYLKVREGNRIKASEMQKSEGKGSIESHPSTIPEDPSPKGLEIQTSGTQSQFQASTRFGDNMNVGPFLADHPKDRKEGETVETLDTAGLNIRGNKGRTFGRTSAPDLSTQDPVLKCDFCHRIFDKVLSADAHSIEEGHIYFVNLTTETLQEPPESSWKAIDRSSKSCYICRDKSVPKKTMG</sequence>
<accession>A0AAD6GWP3</accession>
<keyword evidence="3" id="KW-1185">Reference proteome</keyword>